<evidence type="ECO:0000256" key="1">
    <source>
        <dbReference type="SAM" id="Coils"/>
    </source>
</evidence>
<feature type="coiled-coil region" evidence="1">
    <location>
        <begin position="149"/>
        <end position="176"/>
    </location>
</feature>
<dbReference type="EMBL" id="VFQX01000029">
    <property type="protein sequence ID" value="KAF0978536.1"/>
    <property type="molecule type" value="Genomic_DNA"/>
</dbReference>
<dbReference type="AlphaFoldDB" id="A0A6A5BTK4"/>
<dbReference type="OMA" id="ENEQHAY"/>
<reference evidence="3 4" key="1">
    <citation type="journal article" date="2019" name="Sci. Rep.">
        <title>Nanopore sequencing improves the draft genome of the human pathogenic amoeba Naegleria fowleri.</title>
        <authorList>
            <person name="Liechti N."/>
            <person name="Schurch N."/>
            <person name="Bruggmann R."/>
            <person name="Wittwer M."/>
        </authorList>
    </citation>
    <scope>NUCLEOTIDE SEQUENCE [LARGE SCALE GENOMIC DNA]</scope>
    <source>
        <strain evidence="3 4">ATCC 30894</strain>
    </source>
</reference>
<dbReference type="RefSeq" id="XP_044563249.1">
    <property type="nucleotide sequence ID" value="XM_044705541.1"/>
</dbReference>
<feature type="region of interest" description="Disordered" evidence="2">
    <location>
        <begin position="1"/>
        <end position="36"/>
    </location>
</feature>
<accession>A0A6A5BTK4</accession>
<name>A0A6A5BTK4_NAEFO</name>
<protein>
    <submittedName>
        <fullName evidence="3">Uncharacterized protein</fullName>
    </submittedName>
</protein>
<evidence type="ECO:0000313" key="4">
    <source>
        <dbReference type="Proteomes" id="UP000444721"/>
    </source>
</evidence>
<sequence length="362" mass="41194">MPIQLSIEVKQPKRTSSPKRIYQTSSASSNVPHQETQINNNTRNVNYSNQPHKIVESMIWRPITEQPATPSPRHKDNGPKRYNKYNKTNDPNTTTITSTSIATRNFVRSSIVNISSDDLKEPKKTKRKKYAIQAFLPKQKLNPKFEINMNRYRAEYQFVKDQMRQMEERMKYLNEDSFGEDGDAIAFSEGVLEEYKIVEDSEEPTVPPLPSVASPSQISMRRTQSASSINRPKSVLQAKSPTRVRPQQRFDPAVHSSEIFHGDTSSFGSMTRSVTITRPKQFFARTKRAKSQKTNEVSSPSNSDSSSVRHSVSGEFLRKSLPQYSKSSLRQSHTASTKSILRSCKDFDQIGRPVSQGSNRTR</sequence>
<dbReference type="OrthoDB" id="10336856at2759"/>
<dbReference type="VEuPathDB" id="AmoebaDB:FDP41_002356"/>
<dbReference type="VEuPathDB" id="AmoebaDB:NF0007560"/>
<comment type="caution">
    <text evidence="3">The sequence shown here is derived from an EMBL/GenBank/DDBJ whole genome shotgun (WGS) entry which is preliminary data.</text>
</comment>
<proteinExistence type="predicted"/>
<dbReference type="VEuPathDB" id="AmoebaDB:NfTy_042270"/>
<keyword evidence="1" id="KW-0175">Coiled coil</keyword>
<feature type="compositionally biased region" description="Polar residues" evidence="2">
    <location>
        <begin position="22"/>
        <end position="36"/>
    </location>
</feature>
<feature type="region of interest" description="Disordered" evidence="2">
    <location>
        <begin position="65"/>
        <end position="94"/>
    </location>
</feature>
<feature type="compositionally biased region" description="Low complexity" evidence="2">
    <location>
        <begin position="297"/>
        <end position="313"/>
    </location>
</feature>
<feature type="compositionally biased region" description="Polar residues" evidence="2">
    <location>
        <begin position="263"/>
        <end position="278"/>
    </location>
</feature>
<dbReference type="Proteomes" id="UP000444721">
    <property type="component" value="Unassembled WGS sequence"/>
</dbReference>
<evidence type="ECO:0000313" key="3">
    <source>
        <dbReference type="EMBL" id="KAF0978536.1"/>
    </source>
</evidence>
<evidence type="ECO:0000256" key="2">
    <source>
        <dbReference type="SAM" id="MobiDB-lite"/>
    </source>
</evidence>
<organism evidence="3 4">
    <name type="scientific">Naegleria fowleri</name>
    <name type="common">Brain eating amoeba</name>
    <dbReference type="NCBI Taxonomy" id="5763"/>
    <lineage>
        <taxon>Eukaryota</taxon>
        <taxon>Discoba</taxon>
        <taxon>Heterolobosea</taxon>
        <taxon>Tetramitia</taxon>
        <taxon>Eutetramitia</taxon>
        <taxon>Vahlkampfiidae</taxon>
        <taxon>Naegleria</taxon>
    </lineage>
</organism>
<keyword evidence="4" id="KW-1185">Reference proteome</keyword>
<feature type="region of interest" description="Disordered" evidence="2">
    <location>
        <begin position="200"/>
        <end position="362"/>
    </location>
</feature>
<feature type="compositionally biased region" description="Polar residues" evidence="2">
    <location>
        <begin position="322"/>
        <end position="340"/>
    </location>
</feature>
<dbReference type="GeneID" id="68109574"/>
<gene>
    <name evidence="3" type="ORF">FDP41_002356</name>
</gene>
<feature type="compositionally biased region" description="Polar residues" evidence="2">
    <location>
        <begin position="213"/>
        <end position="231"/>
    </location>
</feature>